<evidence type="ECO:0000256" key="1">
    <source>
        <dbReference type="ARBA" id="ARBA00005701"/>
    </source>
</evidence>
<dbReference type="Pfam" id="PF07896">
    <property type="entry name" value="DUF1674"/>
    <property type="match status" value="1"/>
</dbReference>
<accession>A0A2N9G699</accession>
<feature type="compositionally biased region" description="Polar residues" evidence="3">
    <location>
        <begin position="23"/>
        <end position="53"/>
    </location>
</feature>
<dbReference type="EMBL" id="OIVN01001536">
    <property type="protein sequence ID" value="SPC95078.1"/>
    <property type="molecule type" value="Genomic_DNA"/>
</dbReference>
<gene>
    <name evidence="4" type="ORF">FSB_LOCUS22960</name>
    <name evidence="5" type="ORF">FSB_LOCUS60864</name>
</gene>
<dbReference type="InterPro" id="IPR012875">
    <property type="entry name" value="SDHF4"/>
</dbReference>
<feature type="compositionally biased region" description="Acidic residues" evidence="3">
    <location>
        <begin position="68"/>
        <end position="80"/>
    </location>
</feature>
<dbReference type="PANTHER" id="PTHR28524">
    <property type="entry name" value="SUCCINATE DEHYDROGENASE ASSEMBLY FACTOR 4, MITOCHONDRIAL"/>
    <property type="match status" value="1"/>
</dbReference>
<sequence>MASRILFSSKSPLSSTPKLVFNATRSDPMTRSLSNSVTRLMCSATQQPQPHQESPNKEQTDAIKEDLETKEEEDEGEDEGGEHVNKATGEIGGPRGPEPTRFGDWERNGRCSDF</sequence>
<dbReference type="GO" id="GO:0034553">
    <property type="term" value="P:mitochondrial respiratory chain complex II assembly"/>
    <property type="evidence" value="ECO:0007669"/>
    <property type="project" value="TreeGrafter"/>
</dbReference>
<evidence type="ECO:0000313" key="5">
    <source>
        <dbReference type="EMBL" id="SPD32982.1"/>
    </source>
</evidence>
<dbReference type="EMBL" id="OIVN01006430">
    <property type="protein sequence ID" value="SPD32982.1"/>
    <property type="molecule type" value="Genomic_DNA"/>
</dbReference>
<dbReference type="AlphaFoldDB" id="A0A2N9G699"/>
<feature type="compositionally biased region" description="Basic and acidic residues" evidence="3">
    <location>
        <begin position="101"/>
        <end position="114"/>
    </location>
</feature>
<protein>
    <recommendedName>
        <fullName evidence="2">Succinate dehydrogenase assembly factor 4, mitochondrial</fullName>
    </recommendedName>
</protein>
<evidence type="ECO:0000256" key="3">
    <source>
        <dbReference type="SAM" id="MobiDB-lite"/>
    </source>
</evidence>
<name>A0A2N9G699_FAGSY</name>
<reference evidence="4" key="1">
    <citation type="submission" date="2018-02" db="EMBL/GenBank/DDBJ databases">
        <authorList>
            <person name="Cohen D.B."/>
            <person name="Kent A.D."/>
        </authorList>
    </citation>
    <scope>NUCLEOTIDE SEQUENCE</scope>
</reference>
<feature type="compositionally biased region" description="Basic and acidic residues" evidence="3">
    <location>
        <begin position="54"/>
        <end position="67"/>
    </location>
</feature>
<comment type="similarity">
    <text evidence="1">Belongs to the SDHAF4 family.</text>
</comment>
<feature type="compositionally biased region" description="Low complexity" evidence="3">
    <location>
        <begin position="8"/>
        <end position="19"/>
    </location>
</feature>
<organism evidence="4">
    <name type="scientific">Fagus sylvatica</name>
    <name type="common">Beechnut</name>
    <dbReference type="NCBI Taxonomy" id="28930"/>
    <lineage>
        <taxon>Eukaryota</taxon>
        <taxon>Viridiplantae</taxon>
        <taxon>Streptophyta</taxon>
        <taxon>Embryophyta</taxon>
        <taxon>Tracheophyta</taxon>
        <taxon>Spermatophyta</taxon>
        <taxon>Magnoliopsida</taxon>
        <taxon>eudicotyledons</taxon>
        <taxon>Gunneridae</taxon>
        <taxon>Pentapetalae</taxon>
        <taxon>rosids</taxon>
        <taxon>fabids</taxon>
        <taxon>Fagales</taxon>
        <taxon>Fagaceae</taxon>
        <taxon>Fagus</taxon>
    </lineage>
</organism>
<evidence type="ECO:0000256" key="2">
    <source>
        <dbReference type="ARBA" id="ARBA00022170"/>
    </source>
</evidence>
<proteinExistence type="inferred from homology"/>
<feature type="region of interest" description="Disordered" evidence="3">
    <location>
        <begin position="1"/>
        <end position="114"/>
    </location>
</feature>
<evidence type="ECO:0000313" key="4">
    <source>
        <dbReference type="EMBL" id="SPC95078.1"/>
    </source>
</evidence>
<dbReference type="GO" id="GO:0005739">
    <property type="term" value="C:mitochondrion"/>
    <property type="evidence" value="ECO:0007669"/>
    <property type="project" value="TreeGrafter"/>
</dbReference>
<dbReference type="PANTHER" id="PTHR28524:SF3">
    <property type="entry name" value="SUCCINATE DEHYDROGENASE ASSEMBLY FACTOR 4, MITOCHONDRIAL"/>
    <property type="match status" value="1"/>
</dbReference>